<name>A0A0L6VST1_9BASI</name>
<dbReference type="SUPFAM" id="SSF88798">
    <property type="entry name" value="N-terminal, heterodimerisation domain of RBP7 (RpoE)"/>
    <property type="match status" value="1"/>
</dbReference>
<dbReference type="STRING" id="27349.A0A0L6VST1"/>
<dbReference type="VEuPathDB" id="FungiDB:VP01_1105g5"/>
<dbReference type="GO" id="GO:0031369">
    <property type="term" value="F:translation initiation factor binding"/>
    <property type="evidence" value="ECO:0007669"/>
    <property type="project" value="TreeGrafter"/>
</dbReference>
<comment type="similarity">
    <text evidence="2">Belongs to the eukaryotic RPB7/RPC8 RNA polymerase subunit family.</text>
</comment>
<comment type="subcellular location">
    <subcellularLocation>
        <location evidence="1">Nucleus</location>
    </subcellularLocation>
</comment>
<gene>
    <name evidence="6" type="ORF">VP01_1105g5</name>
</gene>
<evidence type="ECO:0000313" key="7">
    <source>
        <dbReference type="Proteomes" id="UP000037035"/>
    </source>
</evidence>
<dbReference type="Gene3D" id="3.30.1490.120">
    <property type="entry name" value="RNA polymerase Rpb7-like, N-terminal domain"/>
    <property type="match status" value="1"/>
</dbReference>
<dbReference type="GO" id="GO:0005665">
    <property type="term" value="C:RNA polymerase II, core complex"/>
    <property type="evidence" value="ECO:0007669"/>
    <property type="project" value="TreeGrafter"/>
</dbReference>
<evidence type="ECO:0000256" key="3">
    <source>
        <dbReference type="ARBA" id="ARBA00022478"/>
    </source>
</evidence>
<dbReference type="EMBL" id="LAVV01001177">
    <property type="protein sequence ID" value="KNZ63754.1"/>
    <property type="molecule type" value="Genomic_DNA"/>
</dbReference>
<dbReference type="GO" id="GO:0000932">
    <property type="term" value="C:P-body"/>
    <property type="evidence" value="ECO:0007669"/>
    <property type="project" value="TreeGrafter"/>
</dbReference>
<dbReference type="Proteomes" id="UP000037035">
    <property type="component" value="Unassembled WGS sequence"/>
</dbReference>
<dbReference type="GO" id="GO:0006367">
    <property type="term" value="P:transcription initiation at RNA polymerase II promoter"/>
    <property type="evidence" value="ECO:0007669"/>
    <property type="project" value="TreeGrafter"/>
</dbReference>
<keyword evidence="7" id="KW-1185">Reference proteome</keyword>
<protein>
    <submittedName>
        <fullName evidence="6">DNA-directed RNA polymerase II subunit rpb7</fullName>
    </submittedName>
</protein>
<dbReference type="Pfam" id="PF03876">
    <property type="entry name" value="SHS2_Rpb7-N"/>
    <property type="match status" value="1"/>
</dbReference>
<accession>A0A0L6VST1</accession>
<dbReference type="InterPro" id="IPR005576">
    <property type="entry name" value="Rpb7-like_N"/>
</dbReference>
<evidence type="ECO:0000256" key="2">
    <source>
        <dbReference type="ARBA" id="ARBA00009307"/>
    </source>
</evidence>
<proteinExistence type="inferred from homology"/>
<dbReference type="CDD" id="cd04329">
    <property type="entry name" value="RNAP_II_Rpb7_N"/>
    <property type="match status" value="1"/>
</dbReference>
<dbReference type="GO" id="GO:0003697">
    <property type="term" value="F:single-stranded DNA binding"/>
    <property type="evidence" value="ECO:0007669"/>
    <property type="project" value="TreeGrafter"/>
</dbReference>
<dbReference type="PANTHER" id="PTHR12709">
    <property type="entry name" value="DNA-DIRECTED RNA POLYMERASE II, III"/>
    <property type="match status" value="1"/>
</dbReference>
<reference evidence="6 7" key="1">
    <citation type="submission" date="2015-08" db="EMBL/GenBank/DDBJ databases">
        <title>Next Generation Sequencing and Analysis of the Genome of Puccinia sorghi L Schw, the Causal Agent of Maize Common Rust.</title>
        <authorList>
            <person name="Rochi L."/>
            <person name="Burguener G."/>
            <person name="Darino M."/>
            <person name="Turjanski A."/>
            <person name="Kreff E."/>
            <person name="Dieguez M.J."/>
            <person name="Sacco F."/>
        </authorList>
    </citation>
    <scope>NUCLEOTIDE SEQUENCE [LARGE SCALE GENOMIC DNA]</scope>
    <source>
        <strain evidence="6 7">RO10H11247</strain>
    </source>
</reference>
<dbReference type="GO" id="GO:0060213">
    <property type="term" value="P:positive regulation of nuclear-transcribed mRNA poly(A) tail shortening"/>
    <property type="evidence" value="ECO:0007669"/>
    <property type="project" value="TreeGrafter"/>
</dbReference>
<organism evidence="6 7">
    <name type="scientific">Puccinia sorghi</name>
    <dbReference type="NCBI Taxonomy" id="27349"/>
    <lineage>
        <taxon>Eukaryota</taxon>
        <taxon>Fungi</taxon>
        <taxon>Dikarya</taxon>
        <taxon>Basidiomycota</taxon>
        <taxon>Pucciniomycotina</taxon>
        <taxon>Pucciniomycetes</taxon>
        <taxon>Pucciniales</taxon>
        <taxon>Pucciniaceae</taxon>
        <taxon>Puccinia</taxon>
    </lineage>
</organism>
<evidence type="ECO:0000259" key="5">
    <source>
        <dbReference type="Pfam" id="PF03876"/>
    </source>
</evidence>
<comment type="caution">
    <text evidence="6">The sequence shown here is derived from an EMBL/GenBank/DDBJ whole genome shotgun (WGS) entry which is preliminary data.</text>
</comment>
<keyword evidence="4" id="KW-0804">Transcription</keyword>
<evidence type="ECO:0000256" key="4">
    <source>
        <dbReference type="ARBA" id="ARBA00023163"/>
    </source>
</evidence>
<dbReference type="GO" id="GO:0045948">
    <property type="term" value="P:positive regulation of translational initiation"/>
    <property type="evidence" value="ECO:0007669"/>
    <property type="project" value="TreeGrafter"/>
</dbReference>
<dbReference type="GO" id="GO:0003727">
    <property type="term" value="F:single-stranded RNA binding"/>
    <property type="evidence" value="ECO:0007669"/>
    <property type="project" value="TreeGrafter"/>
</dbReference>
<evidence type="ECO:0000256" key="1">
    <source>
        <dbReference type="ARBA" id="ARBA00004123"/>
    </source>
</evidence>
<evidence type="ECO:0000313" key="6">
    <source>
        <dbReference type="EMBL" id="KNZ63754.1"/>
    </source>
</evidence>
<dbReference type="AlphaFoldDB" id="A0A0L6VST1"/>
<dbReference type="FunFam" id="3.30.1490.120:FF:000001">
    <property type="entry name" value="DNA-directed RNA polymerase II subunit RPB7"/>
    <property type="match status" value="1"/>
</dbReference>
<feature type="domain" description="RNA polymerase Rpb7-like N-terminal" evidence="5">
    <location>
        <begin position="48"/>
        <end position="104"/>
    </location>
</feature>
<keyword evidence="3 6" id="KW-0240">DNA-directed RNA polymerase</keyword>
<dbReference type="OrthoDB" id="1162399at2759"/>
<dbReference type="PANTHER" id="PTHR12709:SF4">
    <property type="entry name" value="DNA-DIRECTED RNA POLYMERASE II SUBUNIT RPB7"/>
    <property type="match status" value="1"/>
</dbReference>
<dbReference type="InterPro" id="IPR036898">
    <property type="entry name" value="RNA_pol_Rpb7-like_N_sf"/>
</dbReference>
<dbReference type="InterPro" id="IPR045113">
    <property type="entry name" value="Rpb7-like"/>
</dbReference>
<sequence>MSCSFVVCFGSGRVVSAVGSAQLSETPRCSLLYEWPTPSSFLVAKELSHTINLHPSFFGPRTEGYLHDKLNKDVEGTCTGRFGYIIAVLRILNVSAGTIQPGTGMAEFVIKYSVGA</sequence>